<dbReference type="PROSITE" id="PS51257">
    <property type="entry name" value="PROKAR_LIPOPROTEIN"/>
    <property type="match status" value="1"/>
</dbReference>
<dbReference type="AlphaFoldDB" id="A0A7S4C8C4"/>
<protein>
    <recommendedName>
        <fullName evidence="3">Lipoprotein</fullName>
    </recommendedName>
</protein>
<evidence type="ECO:0000256" key="1">
    <source>
        <dbReference type="SAM" id="Phobius"/>
    </source>
</evidence>
<feature type="transmembrane region" description="Helical" evidence="1">
    <location>
        <begin position="12"/>
        <end position="34"/>
    </location>
</feature>
<gene>
    <name evidence="2" type="ORF">EGYM00163_LOCUS445</name>
</gene>
<keyword evidence="1" id="KW-0472">Membrane</keyword>
<organism evidence="2">
    <name type="scientific">Eutreptiella gymnastica</name>
    <dbReference type="NCBI Taxonomy" id="73025"/>
    <lineage>
        <taxon>Eukaryota</taxon>
        <taxon>Discoba</taxon>
        <taxon>Euglenozoa</taxon>
        <taxon>Euglenida</taxon>
        <taxon>Spirocuta</taxon>
        <taxon>Euglenophyceae</taxon>
        <taxon>Eutreptiales</taxon>
        <taxon>Eutreptiaceae</taxon>
        <taxon>Eutreptiella</taxon>
    </lineage>
</organism>
<sequence length="191" mass="20399">MEPVYDRPAPLPLWQAVLLGLAGGACVGITLSAATSASNAAYSGQLVQPGQQVFAPAMRLQSTVQPTDALDVPVTRRQQLVATVGTAMTSLFPKNAMAANCKGTPEQCVYEGSYSDPFHPEGYRTVVVNGDGTATVTGIDYKDKPMWTITGYFKGSDLLIDFSVKGGPKDLLSRYEDGGMKFPDGNKWSKQ</sequence>
<evidence type="ECO:0008006" key="3">
    <source>
        <dbReference type="Google" id="ProtNLM"/>
    </source>
</evidence>
<evidence type="ECO:0000313" key="2">
    <source>
        <dbReference type="EMBL" id="CAE0789332.1"/>
    </source>
</evidence>
<name>A0A7S4C8C4_9EUGL</name>
<accession>A0A7S4C8C4</accession>
<proteinExistence type="predicted"/>
<reference evidence="2" key="1">
    <citation type="submission" date="2021-01" db="EMBL/GenBank/DDBJ databases">
        <authorList>
            <person name="Corre E."/>
            <person name="Pelletier E."/>
            <person name="Niang G."/>
            <person name="Scheremetjew M."/>
            <person name="Finn R."/>
            <person name="Kale V."/>
            <person name="Holt S."/>
            <person name="Cochrane G."/>
            <person name="Meng A."/>
            <person name="Brown T."/>
            <person name="Cohen L."/>
        </authorList>
    </citation>
    <scope>NUCLEOTIDE SEQUENCE</scope>
    <source>
        <strain evidence="2">CCMP1594</strain>
    </source>
</reference>
<keyword evidence="1" id="KW-1133">Transmembrane helix</keyword>
<dbReference type="EMBL" id="HBJA01001627">
    <property type="protein sequence ID" value="CAE0789332.1"/>
    <property type="molecule type" value="Transcribed_RNA"/>
</dbReference>
<keyword evidence="1" id="KW-0812">Transmembrane</keyword>